<gene>
    <name evidence="1" type="ORF">SAMN04489866_1128</name>
</gene>
<keyword evidence="2" id="KW-1185">Reference proteome</keyword>
<evidence type="ECO:0000313" key="2">
    <source>
        <dbReference type="Proteomes" id="UP000198995"/>
    </source>
</evidence>
<organism evidence="1 2">
    <name type="scientific">Peptococcus niger</name>
    <dbReference type="NCBI Taxonomy" id="2741"/>
    <lineage>
        <taxon>Bacteria</taxon>
        <taxon>Bacillati</taxon>
        <taxon>Bacillota</taxon>
        <taxon>Clostridia</taxon>
        <taxon>Eubacteriales</taxon>
        <taxon>Peptococcaceae</taxon>
        <taxon>Peptococcus</taxon>
    </lineage>
</organism>
<dbReference type="AlphaFoldDB" id="A0A1G6Z6I9"/>
<dbReference type="EMBL" id="FNAF01000012">
    <property type="protein sequence ID" value="SDD98151.1"/>
    <property type="molecule type" value="Genomic_DNA"/>
</dbReference>
<accession>A0A1G6Z6I9</accession>
<protein>
    <submittedName>
        <fullName evidence="1">Uncharacterized protein</fullName>
    </submittedName>
</protein>
<dbReference type="Proteomes" id="UP000198995">
    <property type="component" value="Unassembled WGS sequence"/>
</dbReference>
<dbReference type="STRING" id="2741.SAMN04489866_1128"/>
<sequence>MRKKKKQYSLLKGICLVAGHFTQARGRDTMNINLLFHNIKSGLVVV</sequence>
<evidence type="ECO:0000313" key="1">
    <source>
        <dbReference type="EMBL" id="SDD98151.1"/>
    </source>
</evidence>
<proteinExistence type="predicted"/>
<name>A0A1G6Z6I9_PEPNI</name>
<reference evidence="1 2" key="1">
    <citation type="submission" date="2016-10" db="EMBL/GenBank/DDBJ databases">
        <authorList>
            <person name="de Groot N.N."/>
        </authorList>
    </citation>
    <scope>NUCLEOTIDE SEQUENCE [LARGE SCALE GENOMIC DNA]</scope>
    <source>
        <strain evidence="1 2">DSM 20475</strain>
    </source>
</reference>